<dbReference type="OrthoDB" id="2432613at2759"/>
<dbReference type="PANTHER" id="PTHR28154">
    <property type="entry name" value="CELL WALL SYNTHESIS PROTEIN KNH1-RELATED"/>
    <property type="match status" value="1"/>
</dbReference>
<evidence type="ECO:0000259" key="4">
    <source>
        <dbReference type="Pfam" id="PF10342"/>
    </source>
</evidence>
<protein>
    <submittedName>
        <fullName evidence="5">Uncharacterized protein</fullName>
    </submittedName>
</protein>
<keyword evidence="1 2" id="KW-0732">Signal</keyword>
<dbReference type="PANTHER" id="PTHR28154:SF1">
    <property type="entry name" value="CELL WALL SYNTHESIS PROTEIN KNH1-RELATED"/>
    <property type="match status" value="1"/>
</dbReference>
<dbReference type="GO" id="GO:0031505">
    <property type="term" value="P:fungal-type cell wall organization"/>
    <property type="evidence" value="ECO:0007669"/>
    <property type="project" value="TreeGrafter"/>
</dbReference>
<feature type="chain" id="PRO_5025580724" evidence="2">
    <location>
        <begin position="22"/>
        <end position="272"/>
    </location>
</feature>
<dbReference type="GO" id="GO:0042546">
    <property type="term" value="P:cell wall biogenesis"/>
    <property type="evidence" value="ECO:0007669"/>
    <property type="project" value="InterPro"/>
</dbReference>
<evidence type="ECO:0000313" key="6">
    <source>
        <dbReference type="Proteomes" id="UP000800040"/>
    </source>
</evidence>
<evidence type="ECO:0000313" key="5">
    <source>
        <dbReference type="EMBL" id="KAF1830740.1"/>
    </source>
</evidence>
<proteinExistence type="predicted"/>
<dbReference type="Pfam" id="PF05390">
    <property type="entry name" value="Kre9_KNH1_C"/>
    <property type="match status" value="1"/>
</dbReference>
<reference evidence="5" key="1">
    <citation type="submission" date="2020-01" db="EMBL/GenBank/DDBJ databases">
        <authorList>
            <consortium name="DOE Joint Genome Institute"/>
            <person name="Haridas S."/>
            <person name="Albert R."/>
            <person name="Binder M."/>
            <person name="Bloem J."/>
            <person name="Labutti K."/>
            <person name="Salamov A."/>
            <person name="Andreopoulos B."/>
            <person name="Baker S.E."/>
            <person name="Barry K."/>
            <person name="Bills G."/>
            <person name="Bluhm B.H."/>
            <person name="Cannon C."/>
            <person name="Castanera R."/>
            <person name="Culley D.E."/>
            <person name="Daum C."/>
            <person name="Ezra D."/>
            <person name="Gonzalez J.B."/>
            <person name="Henrissat B."/>
            <person name="Kuo A."/>
            <person name="Liang C."/>
            <person name="Lipzen A."/>
            <person name="Lutzoni F."/>
            <person name="Magnuson J."/>
            <person name="Mondo S."/>
            <person name="Nolan M."/>
            <person name="Ohm R."/>
            <person name="Pangilinan J."/>
            <person name="Park H.-J."/>
            <person name="Ramirez L."/>
            <person name="Alfaro M."/>
            <person name="Sun H."/>
            <person name="Tritt A."/>
            <person name="Yoshinaga Y."/>
            <person name="Zwiers L.-H."/>
            <person name="Turgeon B.G."/>
            <person name="Goodwin S.B."/>
            <person name="Spatafora J.W."/>
            <person name="Crous P.W."/>
            <person name="Grigoriev I.V."/>
        </authorList>
    </citation>
    <scope>NUCLEOTIDE SEQUENCE</scope>
    <source>
        <strain evidence="5">P77</strain>
    </source>
</reference>
<dbReference type="Proteomes" id="UP000800040">
    <property type="component" value="Unassembled WGS sequence"/>
</dbReference>
<keyword evidence="6" id="KW-1185">Reference proteome</keyword>
<gene>
    <name evidence="5" type="ORF">BDW02DRAFT_506863</name>
</gene>
<accession>A0A6A5K314</accession>
<evidence type="ECO:0000256" key="2">
    <source>
        <dbReference type="SAM" id="SignalP"/>
    </source>
</evidence>
<dbReference type="GO" id="GO:0006078">
    <property type="term" value="P:(1-&gt;6)-beta-D-glucan biosynthetic process"/>
    <property type="evidence" value="ECO:0007669"/>
    <property type="project" value="InterPro"/>
</dbReference>
<evidence type="ECO:0000259" key="3">
    <source>
        <dbReference type="Pfam" id="PF05390"/>
    </source>
</evidence>
<feature type="signal peptide" evidence="2">
    <location>
        <begin position="1"/>
        <end position="21"/>
    </location>
</feature>
<feature type="domain" description="Yeast cell wall synthesis Kre9/Knh1-like N-terminal" evidence="4">
    <location>
        <begin position="27"/>
        <end position="130"/>
    </location>
</feature>
<sequence>MTRILVSLAAFVVALAPLVNAGVTFTSPKAGAKLTAGTAISVEWKEGGPGAKLADLLSYEVFLIVGGNTDETQYPVATITTSGLFTAGNQASGLILDTACEDLKDANAYFIKMVAVGKKGGRLTTYSDRFAYSDMKGKNILDNFPKVKPAVAKISGTDGPDPVDATGDKAVGAEPTVVIDDDLFKVEYTMQTGLTRYAPMQPVPPTKITATNTAPLYPTSKVVLAKTKLPIPSVVTTVTASQTYSVKSMENTVAAAPHATDDMAKFLRRWQD</sequence>
<dbReference type="InterPro" id="IPR045328">
    <property type="entry name" value="Kre9/Knh1"/>
</dbReference>
<organism evidence="5 6">
    <name type="scientific">Decorospora gaudefroyi</name>
    <dbReference type="NCBI Taxonomy" id="184978"/>
    <lineage>
        <taxon>Eukaryota</taxon>
        <taxon>Fungi</taxon>
        <taxon>Dikarya</taxon>
        <taxon>Ascomycota</taxon>
        <taxon>Pezizomycotina</taxon>
        <taxon>Dothideomycetes</taxon>
        <taxon>Pleosporomycetidae</taxon>
        <taxon>Pleosporales</taxon>
        <taxon>Pleosporineae</taxon>
        <taxon>Pleosporaceae</taxon>
        <taxon>Decorospora</taxon>
    </lineage>
</organism>
<feature type="domain" description="Yeast cell wall synthesis Kre9/Knh1 C-terminal" evidence="3">
    <location>
        <begin position="182"/>
        <end position="261"/>
    </location>
</feature>
<dbReference type="Pfam" id="PF10342">
    <property type="entry name" value="Kre9_KNH"/>
    <property type="match status" value="1"/>
</dbReference>
<dbReference type="InterPro" id="IPR008659">
    <property type="entry name" value="Kre9/Knh1_C"/>
</dbReference>
<evidence type="ECO:0000256" key="1">
    <source>
        <dbReference type="ARBA" id="ARBA00022729"/>
    </source>
</evidence>
<name>A0A6A5K314_9PLEO</name>
<dbReference type="GO" id="GO:0005576">
    <property type="term" value="C:extracellular region"/>
    <property type="evidence" value="ECO:0007669"/>
    <property type="project" value="TreeGrafter"/>
</dbReference>
<dbReference type="InterPro" id="IPR018466">
    <property type="entry name" value="Kre9/Knh1-like_N"/>
</dbReference>
<dbReference type="AlphaFoldDB" id="A0A6A5K314"/>
<dbReference type="EMBL" id="ML975386">
    <property type="protein sequence ID" value="KAF1830740.1"/>
    <property type="molecule type" value="Genomic_DNA"/>
</dbReference>